<dbReference type="PANTHER" id="PTHR24421">
    <property type="entry name" value="NITRATE/NITRITE SENSOR PROTEIN NARX-RELATED"/>
    <property type="match status" value="1"/>
</dbReference>
<dbReference type="GO" id="GO:0000160">
    <property type="term" value="P:phosphorelay signal transduction system"/>
    <property type="evidence" value="ECO:0007669"/>
    <property type="project" value="UniProtKB-KW"/>
</dbReference>
<dbReference type="SUPFAM" id="SSF55874">
    <property type="entry name" value="ATPase domain of HSP90 chaperone/DNA topoisomerase II/histidine kinase"/>
    <property type="match status" value="1"/>
</dbReference>
<evidence type="ECO:0000256" key="2">
    <source>
        <dbReference type="ARBA" id="ARBA00022777"/>
    </source>
</evidence>
<evidence type="ECO:0000256" key="5">
    <source>
        <dbReference type="SAM" id="Phobius"/>
    </source>
</evidence>
<dbReference type="AlphaFoldDB" id="C9KQ07"/>
<reference evidence="6" key="1">
    <citation type="submission" date="2009-09" db="EMBL/GenBank/DDBJ databases">
        <authorList>
            <person name="Weinstock G."/>
            <person name="Sodergren E."/>
            <person name="Clifton S."/>
            <person name="Fulton L."/>
            <person name="Fulton B."/>
            <person name="Courtney L."/>
            <person name="Fronick C."/>
            <person name="Harrison M."/>
            <person name="Strong C."/>
            <person name="Farmer C."/>
            <person name="Delahaunty K."/>
            <person name="Markovic C."/>
            <person name="Hall O."/>
            <person name="Minx P."/>
            <person name="Tomlinson C."/>
            <person name="Mitreva M."/>
            <person name="Nelson J."/>
            <person name="Hou S."/>
            <person name="Wollam A."/>
            <person name="Pepin K.H."/>
            <person name="Johnson M."/>
            <person name="Bhonagiri V."/>
            <person name="Nash W.E."/>
            <person name="Warren W."/>
            <person name="Chinwalla A."/>
            <person name="Mardis E.R."/>
            <person name="Wilson R.K."/>
        </authorList>
    </citation>
    <scope>NUCLEOTIDE SEQUENCE [LARGE SCALE GENOMIC DNA]</scope>
    <source>
        <strain evidence="6">DSM 20544</strain>
    </source>
</reference>
<gene>
    <name evidence="6" type="ORF">MITSMUL_05315</name>
</gene>
<dbReference type="PATRIC" id="fig|500635.8.peg.1947"/>
<dbReference type="HOGENOM" id="CLU_047228_0_0_9"/>
<name>C9KQ07_9FIRM</name>
<evidence type="ECO:0000313" key="7">
    <source>
        <dbReference type="Proteomes" id="UP000003671"/>
    </source>
</evidence>
<protein>
    <submittedName>
        <fullName evidence="6">ATPase/histidine kinase/DNA gyrase B/HSP90 domain protein</fullName>
    </submittedName>
</protein>
<evidence type="ECO:0000256" key="1">
    <source>
        <dbReference type="ARBA" id="ARBA00022679"/>
    </source>
</evidence>
<comment type="caution">
    <text evidence="6">The sequence shown here is derived from an EMBL/GenBank/DDBJ whole genome shotgun (WGS) entry which is preliminary data.</text>
</comment>
<evidence type="ECO:0000256" key="3">
    <source>
        <dbReference type="ARBA" id="ARBA00023012"/>
    </source>
</evidence>
<keyword evidence="3" id="KW-0902">Two-component regulatory system</keyword>
<keyword evidence="2 6" id="KW-0418">Kinase</keyword>
<dbReference type="Gene3D" id="3.30.565.10">
    <property type="entry name" value="Histidine kinase-like ATPase, C-terminal domain"/>
    <property type="match status" value="1"/>
</dbReference>
<keyword evidence="5" id="KW-1133">Transmembrane helix</keyword>
<evidence type="ECO:0000313" key="6">
    <source>
        <dbReference type="EMBL" id="EEX68312.1"/>
    </source>
</evidence>
<organism evidence="6 7">
    <name type="scientific">Mitsuokella multacida DSM 20544</name>
    <dbReference type="NCBI Taxonomy" id="500635"/>
    <lineage>
        <taxon>Bacteria</taxon>
        <taxon>Bacillati</taxon>
        <taxon>Bacillota</taxon>
        <taxon>Negativicutes</taxon>
        <taxon>Selenomonadales</taxon>
        <taxon>Selenomonadaceae</taxon>
        <taxon>Mitsuokella</taxon>
    </lineage>
</organism>
<dbReference type="Proteomes" id="UP000003671">
    <property type="component" value="Unassembled WGS sequence"/>
</dbReference>
<keyword evidence="5" id="KW-0812">Transmembrane</keyword>
<evidence type="ECO:0000256" key="4">
    <source>
        <dbReference type="SAM" id="Coils"/>
    </source>
</evidence>
<keyword evidence="1" id="KW-0808">Transferase</keyword>
<feature type="transmembrane region" description="Helical" evidence="5">
    <location>
        <begin position="108"/>
        <end position="135"/>
    </location>
</feature>
<dbReference type="eggNOG" id="COG4585">
    <property type="taxonomic scope" value="Bacteria"/>
</dbReference>
<keyword evidence="4" id="KW-0175">Coiled coil</keyword>
<keyword evidence="7" id="KW-1185">Reference proteome</keyword>
<dbReference type="InterPro" id="IPR050482">
    <property type="entry name" value="Sensor_HK_TwoCompSys"/>
</dbReference>
<feature type="transmembrane region" description="Helical" evidence="5">
    <location>
        <begin position="68"/>
        <end position="88"/>
    </location>
</feature>
<sequence>MMSGYTAMLCLLPAFLAAITSAFGLRAAYVRSSRAVSVWSEGVSVLLSSDLLLSCFKLREWAAGHEDALFFLYAHIVLLAAATCLILLSLYQLRSDAVTKRGLLRASLLLAAVLLDFGAAGLPWGIALAALFLVLRAGLTWHHARPAVREWVREGLDTLPEGILLAHGDGRIVLANLRMLDFMEGTVGGHSRDAEAFWQRLREMAQQGERHVFDEAQGTLLFRFRHSAWLLRRKAMPGRAERGSFEITASDVTELGAITRELEAKNAVLAAQAEETKRLLQAAVEQERLKTLEKVRVRVHDIMGSRISMLQRLLTAPEPLEAAKLVPTVDMVLEEIWLEEESPQELLQDLVRAYEAFGVTVRLTGKLPERRTVALAFVEVLREAATNAICHGHADVIEVKVGEAGIRIADNGCGAPPTFHPGGGLSAIIRRAKSLDARLTIAPQPSFSLALTMPAPGRASEPAP</sequence>
<accession>C9KQ07</accession>
<dbReference type="GO" id="GO:0016301">
    <property type="term" value="F:kinase activity"/>
    <property type="evidence" value="ECO:0007669"/>
    <property type="project" value="UniProtKB-KW"/>
</dbReference>
<feature type="coiled-coil region" evidence="4">
    <location>
        <begin position="259"/>
        <end position="290"/>
    </location>
</feature>
<dbReference type="STRING" id="500635.MITSMUL_05315"/>
<dbReference type="EMBL" id="ABWK02000020">
    <property type="protein sequence ID" value="EEX68312.1"/>
    <property type="molecule type" value="Genomic_DNA"/>
</dbReference>
<dbReference type="InterPro" id="IPR036890">
    <property type="entry name" value="HATPase_C_sf"/>
</dbReference>
<proteinExistence type="predicted"/>
<keyword evidence="5" id="KW-0472">Membrane</keyword>